<dbReference type="SUPFAM" id="SSF53474">
    <property type="entry name" value="alpha/beta-Hydrolases"/>
    <property type="match status" value="2"/>
</dbReference>
<dbReference type="InterPro" id="IPR011225">
    <property type="entry name" value="IV_sec_VirJ"/>
</dbReference>
<reference evidence="2 3" key="1">
    <citation type="submission" date="2019-10" db="EMBL/GenBank/DDBJ databases">
        <title>Epibacterium sp. nov., isolated from seawater.</title>
        <authorList>
            <person name="Zhang X."/>
            <person name="Li N."/>
        </authorList>
    </citation>
    <scope>NUCLEOTIDE SEQUENCE [LARGE SCALE GENOMIC DNA]</scope>
    <source>
        <strain evidence="2 3">SM1969</strain>
    </source>
</reference>
<gene>
    <name evidence="2" type="ORF">GG681_17185</name>
</gene>
<evidence type="ECO:0000313" key="3">
    <source>
        <dbReference type="Proteomes" id="UP000436694"/>
    </source>
</evidence>
<protein>
    <recommendedName>
        <fullName evidence="1">Bacterial virulence domain-containing protein</fullName>
    </recommendedName>
</protein>
<evidence type="ECO:0000259" key="1">
    <source>
        <dbReference type="Pfam" id="PF06057"/>
    </source>
</evidence>
<name>A0A844AP20_9RHOB</name>
<sequence length="446" mass="47216">MAAHRTSVMKTIAFLGAAGAFAMGAWFSRPSADHPPLAVIAPQGKDARSTALFIVGAEGWQPEYAARAARLAEMHTLVIGIDGPAVFSQSEDCSGFAEALLLTAKHVQADVGAFARAPVLTGHGDGSRYAVNAAWALPDRFKGLVTHASPTALPDCEGMTATSGALPPKAPLRWLDIVETDAASAVKDLAGVTVVEPKDPQRSPFYQSYLRLAGTDSAFDLDTASASADLADLPLTLHQDPNATNTETYAIFLSGDGGWANFDEEISDRLAAQGIPVVGISSLKYMWRAKTPAQIAADLSRIDAHYREHFKAKRVALIGFSLGANTLPFAVAELPDRFRNQIAGVGLIAPEEHTGFEIVIGGWLGQKTGAIEVAPAIDTLAQQLPPNRILCIRGQKETVSACPIVANNSVQHVSFAGGHHMGKDHAGVTQALIEQLKLITEQHAAR</sequence>
<dbReference type="Proteomes" id="UP000436694">
    <property type="component" value="Unassembled WGS sequence"/>
</dbReference>
<comment type="caution">
    <text evidence="2">The sequence shown here is derived from an EMBL/GenBank/DDBJ whole genome shotgun (WGS) entry which is preliminary data.</text>
</comment>
<dbReference type="PIRSF" id="PIRSF029063">
    <property type="entry name" value="IV_sec_VirJ"/>
    <property type="match status" value="1"/>
</dbReference>
<dbReference type="Pfam" id="PF06057">
    <property type="entry name" value="VirJ"/>
    <property type="match status" value="1"/>
</dbReference>
<accession>A0A844AP20</accession>
<evidence type="ECO:0000313" key="2">
    <source>
        <dbReference type="EMBL" id="MQY44379.1"/>
    </source>
</evidence>
<proteinExistence type="predicted"/>
<dbReference type="Gene3D" id="3.40.50.1820">
    <property type="entry name" value="alpha/beta hydrolase"/>
    <property type="match status" value="2"/>
</dbReference>
<dbReference type="InterPro" id="IPR029058">
    <property type="entry name" value="AB_hydrolase_fold"/>
</dbReference>
<dbReference type="AlphaFoldDB" id="A0A844AP20"/>
<keyword evidence="3" id="KW-1185">Reference proteome</keyword>
<organism evidence="2 3">
    <name type="scientific">Tritonibacter aquimaris</name>
    <dbReference type="NCBI Taxonomy" id="2663379"/>
    <lineage>
        <taxon>Bacteria</taxon>
        <taxon>Pseudomonadati</taxon>
        <taxon>Pseudomonadota</taxon>
        <taxon>Alphaproteobacteria</taxon>
        <taxon>Rhodobacterales</taxon>
        <taxon>Paracoccaceae</taxon>
        <taxon>Tritonibacter</taxon>
    </lineage>
</organism>
<dbReference type="EMBL" id="WIXK01000015">
    <property type="protein sequence ID" value="MQY44379.1"/>
    <property type="molecule type" value="Genomic_DNA"/>
</dbReference>
<dbReference type="InterPro" id="IPR010333">
    <property type="entry name" value="VirJ"/>
</dbReference>
<feature type="domain" description="Bacterial virulence" evidence="1">
    <location>
        <begin position="248"/>
        <end position="437"/>
    </location>
</feature>